<organism evidence="11 12">
    <name type="scientific">Riccia fluitans</name>
    <dbReference type="NCBI Taxonomy" id="41844"/>
    <lineage>
        <taxon>Eukaryota</taxon>
        <taxon>Viridiplantae</taxon>
        <taxon>Streptophyta</taxon>
        <taxon>Embryophyta</taxon>
        <taxon>Marchantiophyta</taxon>
        <taxon>Marchantiopsida</taxon>
        <taxon>Marchantiidae</taxon>
        <taxon>Marchantiales</taxon>
        <taxon>Ricciaceae</taxon>
        <taxon>Riccia</taxon>
    </lineage>
</organism>
<dbReference type="Pfam" id="PF01529">
    <property type="entry name" value="DHHC"/>
    <property type="match status" value="1"/>
</dbReference>
<feature type="transmembrane region" description="Helical" evidence="8">
    <location>
        <begin position="161"/>
        <end position="180"/>
    </location>
</feature>
<keyword evidence="12" id="KW-1185">Reference proteome</keyword>
<accession>A0ABD1ZGD9</accession>
<keyword evidence="3 8" id="KW-0808">Transferase</keyword>
<evidence type="ECO:0000256" key="7">
    <source>
        <dbReference type="ARBA" id="ARBA00023315"/>
    </source>
</evidence>
<evidence type="ECO:0000256" key="1">
    <source>
        <dbReference type="ARBA" id="ARBA00004141"/>
    </source>
</evidence>
<dbReference type="Proteomes" id="UP001605036">
    <property type="component" value="Unassembled WGS sequence"/>
</dbReference>
<dbReference type="AlphaFoldDB" id="A0ABD1ZGD9"/>
<evidence type="ECO:0000313" key="11">
    <source>
        <dbReference type="EMBL" id="KAL2650489.1"/>
    </source>
</evidence>
<dbReference type="InterPro" id="IPR001594">
    <property type="entry name" value="Palmitoyltrfase_DHHC"/>
</dbReference>
<feature type="compositionally biased region" description="Low complexity" evidence="9">
    <location>
        <begin position="317"/>
        <end position="329"/>
    </location>
</feature>
<comment type="caution">
    <text evidence="11">The sequence shown here is derived from an EMBL/GenBank/DDBJ whole genome shotgun (WGS) entry which is preliminary data.</text>
</comment>
<gene>
    <name evidence="11" type="ORF">R1flu_018617</name>
</gene>
<dbReference type="EC" id="2.3.1.225" evidence="8"/>
<feature type="region of interest" description="Disordered" evidence="9">
    <location>
        <begin position="299"/>
        <end position="329"/>
    </location>
</feature>
<reference evidence="11 12" key="1">
    <citation type="submission" date="2024-09" db="EMBL/GenBank/DDBJ databases">
        <title>Chromosome-scale assembly of Riccia fluitans.</title>
        <authorList>
            <person name="Paukszto L."/>
            <person name="Sawicki J."/>
            <person name="Karawczyk K."/>
            <person name="Piernik-Szablinska J."/>
            <person name="Szczecinska M."/>
            <person name="Mazdziarz M."/>
        </authorList>
    </citation>
    <scope>NUCLEOTIDE SEQUENCE [LARGE SCALE GENOMIC DNA]</scope>
    <source>
        <strain evidence="11">Rf_01</strain>
        <tissue evidence="11">Aerial parts of the thallus</tissue>
    </source>
</reference>
<evidence type="ECO:0000256" key="8">
    <source>
        <dbReference type="RuleBase" id="RU079119"/>
    </source>
</evidence>
<evidence type="ECO:0000259" key="10">
    <source>
        <dbReference type="Pfam" id="PF01529"/>
    </source>
</evidence>
<keyword evidence="7 8" id="KW-0012">Acyltransferase</keyword>
<comment type="domain">
    <text evidence="8">The DHHC domain is required for palmitoyltransferase activity.</text>
</comment>
<comment type="catalytic activity">
    <reaction evidence="8">
        <text>L-cysteinyl-[protein] + hexadecanoyl-CoA = S-hexadecanoyl-L-cysteinyl-[protein] + CoA</text>
        <dbReference type="Rhea" id="RHEA:36683"/>
        <dbReference type="Rhea" id="RHEA-COMP:10131"/>
        <dbReference type="Rhea" id="RHEA-COMP:11032"/>
        <dbReference type="ChEBI" id="CHEBI:29950"/>
        <dbReference type="ChEBI" id="CHEBI:57287"/>
        <dbReference type="ChEBI" id="CHEBI:57379"/>
        <dbReference type="ChEBI" id="CHEBI:74151"/>
        <dbReference type="EC" id="2.3.1.225"/>
    </reaction>
</comment>
<evidence type="ECO:0000256" key="9">
    <source>
        <dbReference type="SAM" id="MobiDB-lite"/>
    </source>
</evidence>
<evidence type="ECO:0000256" key="4">
    <source>
        <dbReference type="ARBA" id="ARBA00022692"/>
    </source>
</evidence>
<feature type="transmembrane region" description="Helical" evidence="8">
    <location>
        <begin position="201"/>
        <end position="225"/>
    </location>
</feature>
<evidence type="ECO:0000256" key="3">
    <source>
        <dbReference type="ARBA" id="ARBA00022679"/>
    </source>
</evidence>
<dbReference type="PANTHER" id="PTHR12246">
    <property type="entry name" value="PALMITOYLTRANSFERASE ZDHHC16"/>
    <property type="match status" value="1"/>
</dbReference>
<comment type="subcellular location">
    <subcellularLocation>
        <location evidence="1">Membrane</location>
        <topology evidence="1">Multi-pass membrane protein</topology>
    </subcellularLocation>
</comment>
<evidence type="ECO:0000256" key="6">
    <source>
        <dbReference type="ARBA" id="ARBA00023136"/>
    </source>
</evidence>
<keyword evidence="4 8" id="KW-0812">Transmembrane</keyword>
<sequence length="353" mass="40374">MALRTLIRHLHYMWASFILKVHVILDSVVKTAGPLYILLALSLLSCIIYLYYTAVLPAVHQLNSVEGITHLILSIWLIYNVFFNYYWCIQTDPGSPPLDFDVGAGMSQYESGAPISQMRWCKRCRKPKPPMTHHCHICKRCILKMDHHCPWMHNCIGFYNYRYFLVFLLYLWTGCIYTVYMASIPLFGTASQEQTTDKVNGVLFTFVLSLAVFGSLSCLLGWHIYLVLTSQTTIDFYSNRQRRKEARRSGQVWVNEFDVGKIQNLRNVLDSKGDRLWWLKIWLPLRILPRGDGIHFPSRYGSSDTGAGGNQSSRHISAPNSYSSGAASSSREAVSIERVLADGEDNWRPANMV</sequence>
<feature type="transmembrane region" description="Helical" evidence="8">
    <location>
        <begin position="35"/>
        <end position="56"/>
    </location>
</feature>
<comment type="similarity">
    <text evidence="2 8">Belongs to the DHHC palmitoyltransferase family.</text>
</comment>
<proteinExistence type="inferred from homology"/>
<dbReference type="PROSITE" id="PS50216">
    <property type="entry name" value="DHHC"/>
    <property type="match status" value="1"/>
</dbReference>
<evidence type="ECO:0000313" key="12">
    <source>
        <dbReference type="Proteomes" id="UP001605036"/>
    </source>
</evidence>
<protein>
    <recommendedName>
        <fullName evidence="8">S-acyltransferase</fullName>
        <ecNumber evidence="8">2.3.1.225</ecNumber>
    </recommendedName>
    <alternativeName>
        <fullName evidence="8">Palmitoyltransferase</fullName>
    </alternativeName>
</protein>
<dbReference type="GO" id="GO:0019706">
    <property type="term" value="F:protein-cysteine S-palmitoyltransferase activity"/>
    <property type="evidence" value="ECO:0007669"/>
    <property type="project" value="UniProtKB-EC"/>
</dbReference>
<dbReference type="EMBL" id="JBHFFA010000001">
    <property type="protein sequence ID" value="KAL2650489.1"/>
    <property type="molecule type" value="Genomic_DNA"/>
</dbReference>
<dbReference type="InterPro" id="IPR039859">
    <property type="entry name" value="PFA4/ZDH16/20/ERF2-like"/>
</dbReference>
<evidence type="ECO:0000256" key="5">
    <source>
        <dbReference type="ARBA" id="ARBA00022989"/>
    </source>
</evidence>
<name>A0ABD1ZGD9_9MARC</name>
<keyword evidence="6 8" id="KW-0472">Membrane</keyword>
<dbReference type="GO" id="GO:0016020">
    <property type="term" value="C:membrane"/>
    <property type="evidence" value="ECO:0007669"/>
    <property type="project" value="UniProtKB-SubCell"/>
</dbReference>
<feature type="compositionally biased region" description="Polar residues" evidence="9">
    <location>
        <begin position="300"/>
        <end position="315"/>
    </location>
</feature>
<evidence type="ECO:0000256" key="2">
    <source>
        <dbReference type="ARBA" id="ARBA00008574"/>
    </source>
</evidence>
<keyword evidence="5 8" id="KW-1133">Transmembrane helix</keyword>
<feature type="transmembrane region" description="Helical" evidence="8">
    <location>
        <begin position="68"/>
        <end position="87"/>
    </location>
</feature>
<feature type="domain" description="Palmitoyltransferase DHHC" evidence="10">
    <location>
        <begin position="117"/>
        <end position="239"/>
    </location>
</feature>